<feature type="region of interest" description="Disordered" evidence="1">
    <location>
        <begin position="83"/>
        <end position="107"/>
    </location>
</feature>
<reference evidence="2" key="1">
    <citation type="submission" date="2022-11" db="EMBL/GenBank/DDBJ databases">
        <authorList>
            <person name="Hyden B.L."/>
            <person name="Feng K."/>
            <person name="Yates T."/>
            <person name="Jawdy S."/>
            <person name="Smart L.B."/>
            <person name="Muchero W."/>
        </authorList>
    </citation>
    <scope>NUCLEOTIDE SEQUENCE</scope>
    <source>
        <tissue evidence="2">Shoot tip</tissue>
    </source>
</reference>
<gene>
    <name evidence="2" type="ORF">OIU74_012831</name>
</gene>
<feature type="compositionally biased region" description="Basic and acidic residues" evidence="1">
    <location>
        <begin position="86"/>
        <end position="107"/>
    </location>
</feature>
<evidence type="ECO:0000313" key="3">
    <source>
        <dbReference type="Proteomes" id="UP001151752"/>
    </source>
</evidence>
<dbReference type="EMBL" id="JAPFFM010000016">
    <property type="protein sequence ID" value="KAJ6701536.1"/>
    <property type="molecule type" value="Genomic_DNA"/>
</dbReference>
<proteinExistence type="predicted"/>
<evidence type="ECO:0000256" key="1">
    <source>
        <dbReference type="SAM" id="MobiDB-lite"/>
    </source>
</evidence>
<sequence length="107" mass="12539">MLDQSNLTFMIMIKFRTEAMQRKPVMDNSDLKIEDHWDQRKLGIGAEKVRGWIFVLNGFGFLFSPILHYSPDYLPIRSSSLAESDNLGRENQRRKADKMEDKYLGKL</sequence>
<comment type="caution">
    <text evidence="2">The sequence shown here is derived from an EMBL/GenBank/DDBJ whole genome shotgun (WGS) entry which is preliminary data.</text>
</comment>
<name>A0A9Q0Q7J4_9ROSI</name>
<organism evidence="2 3">
    <name type="scientific">Salix koriyanagi</name>
    <dbReference type="NCBI Taxonomy" id="2511006"/>
    <lineage>
        <taxon>Eukaryota</taxon>
        <taxon>Viridiplantae</taxon>
        <taxon>Streptophyta</taxon>
        <taxon>Embryophyta</taxon>
        <taxon>Tracheophyta</taxon>
        <taxon>Spermatophyta</taxon>
        <taxon>Magnoliopsida</taxon>
        <taxon>eudicotyledons</taxon>
        <taxon>Gunneridae</taxon>
        <taxon>Pentapetalae</taxon>
        <taxon>rosids</taxon>
        <taxon>fabids</taxon>
        <taxon>Malpighiales</taxon>
        <taxon>Salicaceae</taxon>
        <taxon>Saliceae</taxon>
        <taxon>Salix</taxon>
    </lineage>
</organism>
<reference evidence="2" key="2">
    <citation type="journal article" date="2023" name="Int. J. Mol. Sci.">
        <title>De Novo Assembly and Annotation of 11 Diverse Shrub Willow (Salix) Genomes Reveals Novel Gene Organization in Sex-Linked Regions.</title>
        <authorList>
            <person name="Hyden B."/>
            <person name="Feng K."/>
            <person name="Yates T.B."/>
            <person name="Jawdy S."/>
            <person name="Cereghino C."/>
            <person name="Smart L.B."/>
            <person name="Muchero W."/>
        </authorList>
    </citation>
    <scope>NUCLEOTIDE SEQUENCE</scope>
    <source>
        <tissue evidence="2">Shoot tip</tissue>
    </source>
</reference>
<dbReference type="Proteomes" id="UP001151752">
    <property type="component" value="Chromosome 1"/>
</dbReference>
<dbReference type="AlphaFoldDB" id="A0A9Q0Q7J4"/>
<protein>
    <submittedName>
        <fullName evidence="2">Uncharacterized protein</fullName>
    </submittedName>
</protein>
<evidence type="ECO:0000313" key="2">
    <source>
        <dbReference type="EMBL" id="KAJ6701536.1"/>
    </source>
</evidence>
<accession>A0A9Q0Q7J4</accession>
<keyword evidence="3" id="KW-1185">Reference proteome</keyword>